<protein>
    <submittedName>
        <fullName evidence="2">Diguanylate cyclase</fullName>
    </submittedName>
</protein>
<accession>A0A7X9DLF4</accession>
<evidence type="ECO:0000259" key="1">
    <source>
        <dbReference type="Pfam" id="PF00990"/>
    </source>
</evidence>
<comment type="caution">
    <text evidence="2">The sequence shown here is derived from an EMBL/GenBank/DDBJ whole genome shotgun (WGS) entry which is preliminary data.</text>
</comment>
<dbReference type="SUPFAM" id="SSF55073">
    <property type="entry name" value="Nucleotide cyclase"/>
    <property type="match status" value="1"/>
</dbReference>
<evidence type="ECO:0000313" key="2">
    <source>
        <dbReference type="EMBL" id="NMB70364.1"/>
    </source>
</evidence>
<feature type="domain" description="GGDEF" evidence="1">
    <location>
        <begin position="448"/>
        <end position="553"/>
    </location>
</feature>
<reference evidence="2 3" key="1">
    <citation type="journal article" date="2020" name="Biotechnol. Biofuels">
        <title>New insights from the biogas microbiome by comprehensive genome-resolved metagenomics of nearly 1600 species originating from multiple anaerobic digesters.</title>
        <authorList>
            <person name="Campanaro S."/>
            <person name="Treu L."/>
            <person name="Rodriguez-R L.M."/>
            <person name="Kovalovszki A."/>
            <person name="Ziels R.M."/>
            <person name="Maus I."/>
            <person name="Zhu X."/>
            <person name="Kougias P.G."/>
            <person name="Basile A."/>
            <person name="Luo G."/>
            <person name="Schluter A."/>
            <person name="Konstantinidis K.T."/>
            <person name="Angelidaki I."/>
        </authorList>
    </citation>
    <scope>NUCLEOTIDE SEQUENCE [LARGE SCALE GENOMIC DNA]</scope>
    <source>
        <strain evidence="2">AS27yjCOA_165</strain>
    </source>
</reference>
<organism evidence="2 3">
    <name type="scientific">candidate division WWE3 bacterium</name>
    <dbReference type="NCBI Taxonomy" id="2053526"/>
    <lineage>
        <taxon>Bacteria</taxon>
        <taxon>Katanobacteria</taxon>
    </lineage>
</organism>
<evidence type="ECO:0000313" key="3">
    <source>
        <dbReference type="Proteomes" id="UP000526033"/>
    </source>
</evidence>
<dbReference type="InterPro" id="IPR043128">
    <property type="entry name" value="Rev_trsase/Diguanyl_cyclase"/>
</dbReference>
<name>A0A7X9DLF4_UNCKA</name>
<dbReference type="Gene3D" id="3.30.70.270">
    <property type="match status" value="1"/>
</dbReference>
<dbReference type="Pfam" id="PF00990">
    <property type="entry name" value="GGDEF"/>
    <property type="match status" value="1"/>
</dbReference>
<feature type="non-terminal residue" evidence="2">
    <location>
        <position position="647"/>
    </location>
</feature>
<proteinExistence type="predicted"/>
<dbReference type="InterPro" id="IPR029787">
    <property type="entry name" value="Nucleotide_cyclase"/>
</dbReference>
<dbReference type="AlphaFoldDB" id="A0A7X9DLF4"/>
<sequence length="647" mass="73158">MANLNEIDVLAAINAQQESDHQKIEEKRYDESGAQKEVLFHRELFSIIKDGVEFDESGKASVKEGAEDIVFLTVCSRDLKRANKEGGHFGGDTLLKESVKQTESLLKTSGIEDFDIYHIRSSDFIVTARSHGNSTDTFFNAMDNHYISFSEQAKPGRLTTAGISLKDIVEFYNSCIDIDKAPNENTLALNRKSFTGTTIQLLIFKQEHQKLLDIYTDFMQESVISTNVEENFALYGASNFRAQGISTFEDLKKTADAGKLIFELAYSRAYEGGELPAHIWQVMESGTERYSGKALKYMEKTLTDSVLLEKQALSEETLANREQVRQQFTLEKTVFTSENGSALMALSKYINDLPEQFTSISHIDRTQMEKLGAAVETLYSIVSEDPEQRERWEKIRDGMTDAYITVFEKKSNSPEPASEDWTSQLPLERINRILQTTRTGADRLKLERDFLTGLKNKEVFENDLYELLKIGDADVGLVSLDMGFLQYFNNIGERQLGDLAISKAGYILEKVVNDLRDRGISAEAYRVGGDEFTLLVSGDAKQTEEVFSMIYQNTIEENELTEKPTGLIPFSPNCKPTYVPRMLQFDGNPLHSEEGKQALRQIITMEEGLNPFSENDTEILKKGLNGEKLSDDQNELYLQVLSEIMVR</sequence>
<dbReference type="InterPro" id="IPR000160">
    <property type="entry name" value="GGDEF_dom"/>
</dbReference>
<dbReference type="Proteomes" id="UP000526033">
    <property type="component" value="Unassembled WGS sequence"/>
</dbReference>
<dbReference type="EMBL" id="JAAZNL010000051">
    <property type="protein sequence ID" value="NMB70364.1"/>
    <property type="molecule type" value="Genomic_DNA"/>
</dbReference>
<gene>
    <name evidence="2" type="ORF">GYA27_04150</name>
</gene>